<name>A0AAE9I5J9_9BURK</name>
<evidence type="ECO:0000313" key="8">
    <source>
        <dbReference type="Proteomes" id="UP000318943"/>
    </source>
</evidence>
<evidence type="ECO:0000256" key="1">
    <source>
        <dbReference type="ARBA" id="ARBA00009437"/>
    </source>
</evidence>
<protein>
    <submittedName>
        <fullName evidence="7">LysR family transcriptional regulator</fullName>
    </submittedName>
</protein>
<evidence type="ECO:0000256" key="3">
    <source>
        <dbReference type="ARBA" id="ARBA00023125"/>
    </source>
</evidence>
<sequence length="317" mass="34624">MRHVSTKLLHVFVLLMEYRDLNAVAACTQGRVPTVAYSLARLREITGDALFVKRNGTLEPTPHALRLEHTARQILAKWNLLVRPLAESAQPGPSGRRISIGFSSSIGDPVITEILSTLCEQFPQDSFVTRPVIADASLAGNLDTGELDCAFVVDGATVPDGVMPHSILATPRRLVSAARAHGPDDAESDWILLQEDCEAGSPLRAFLARQANTPGHRETVVPSWHTQITLLHAAGGICPVLDFNVPLVTRDRKTRLLAPPGSFPGWASLQFWTAEQTPDRVALRDIMDVGAAVLRDPIRAIENRRQGRPETRRLAVA</sequence>
<dbReference type="PANTHER" id="PTHR30118">
    <property type="entry name" value="HTH-TYPE TRANSCRIPTIONAL REGULATOR LEUO-RELATED"/>
    <property type="match status" value="1"/>
</dbReference>
<evidence type="ECO:0000256" key="2">
    <source>
        <dbReference type="ARBA" id="ARBA00023015"/>
    </source>
</evidence>
<evidence type="ECO:0000256" key="4">
    <source>
        <dbReference type="ARBA" id="ARBA00023163"/>
    </source>
</evidence>
<dbReference type="InterPro" id="IPR036390">
    <property type="entry name" value="WH_DNA-bd_sf"/>
</dbReference>
<evidence type="ECO:0000313" key="7">
    <source>
        <dbReference type="EMBL" id="URF06721.1"/>
    </source>
</evidence>
<gene>
    <name evidence="6" type="ORF">FGG12_03895</name>
    <name evidence="7" type="ORF">M5D45_26925</name>
</gene>
<dbReference type="EMBL" id="VCIZ01000002">
    <property type="protein sequence ID" value="TSP13637.1"/>
    <property type="molecule type" value="Genomic_DNA"/>
</dbReference>
<dbReference type="InterPro" id="IPR050389">
    <property type="entry name" value="LysR-type_TF"/>
</dbReference>
<reference evidence="7" key="2">
    <citation type="journal article" date="2022" name="Microbiol. Resour. Announc.">
        <title>Genome Sequence of Cupriavidus campinensis Strain G5, a Member of a Bacterial Consortium Capable of Polyethylene Degradation.</title>
        <authorList>
            <person name="Schneider B."/>
            <person name="Pfeiffer F."/>
            <person name="Dyall-Smith M."/>
            <person name="Kunte H.J."/>
        </authorList>
    </citation>
    <scope>NUCLEOTIDE SEQUENCE</scope>
    <source>
        <strain evidence="7">G5</strain>
    </source>
</reference>
<dbReference type="KEGG" id="ccam:M5D45_26925"/>
<keyword evidence="8" id="KW-1185">Reference proteome</keyword>
<evidence type="ECO:0000259" key="5">
    <source>
        <dbReference type="PROSITE" id="PS50931"/>
    </source>
</evidence>
<evidence type="ECO:0000313" key="6">
    <source>
        <dbReference type="EMBL" id="TSP13637.1"/>
    </source>
</evidence>
<dbReference type="GO" id="GO:0003700">
    <property type="term" value="F:DNA-binding transcription factor activity"/>
    <property type="evidence" value="ECO:0007669"/>
    <property type="project" value="InterPro"/>
</dbReference>
<dbReference type="Gene3D" id="1.10.10.10">
    <property type="entry name" value="Winged helix-like DNA-binding domain superfamily/Winged helix DNA-binding domain"/>
    <property type="match status" value="1"/>
</dbReference>
<dbReference type="Pfam" id="PF03466">
    <property type="entry name" value="LysR_substrate"/>
    <property type="match status" value="1"/>
</dbReference>
<dbReference type="RefSeq" id="WP_144196342.1">
    <property type="nucleotide sequence ID" value="NZ_CAJPVH010000068.1"/>
</dbReference>
<dbReference type="InterPro" id="IPR036388">
    <property type="entry name" value="WH-like_DNA-bd_sf"/>
</dbReference>
<keyword evidence="4" id="KW-0804">Transcription</keyword>
<dbReference type="AlphaFoldDB" id="A0AAE9I5J9"/>
<proteinExistence type="inferred from homology"/>
<dbReference type="InterPro" id="IPR005119">
    <property type="entry name" value="LysR_subst-bd"/>
</dbReference>
<dbReference type="PROSITE" id="PS50931">
    <property type="entry name" value="HTH_LYSR"/>
    <property type="match status" value="1"/>
</dbReference>
<dbReference type="GO" id="GO:0003677">
    <property type="term" value="F:DNA binding"/>
    <property type="evidence" value="ECO:0007669"/>
    <property type="project" value="UniProtKB-KW"/>
</dbReference>
<dbReference type="Gene3D" id="3.40.190.10">
    <property type="entry name" value="Periplasmic binding protein-like II"/>
    <property type="match status" value="1"/>
</dbReference>
<dbReference type="EMBL" id="CP097331">
    <property type="protein sequence ID" value="URF06721.1"/>
    <property type="molecule type" value="Genomic_DNA"/>
</dbReference>
<dbReference type="SUPFAM" id="SSF46785">
    <property type="entry name" value="Winged helix' DNA-binding domain"/>
    <property type="match status" value="1"/>
</dbReference>
<accession>A0AAE9I5J9</accession>
<feature type="domain" description="HTH lysR-type" evidence="5">
    <location>
        <begin position="4"/>
        <end position="61"/>
    </location>
</feature>
<reference evidence="6 8" key="1">
    <citation type="submission" date="2019-05" db="EMBL/GenBank/DDBJ databases">
        <title>Whole genome sequence analysis of Cupriavidus campinensis S14E4C strain.</title>
        <authorList>
            <person name="Abbaszade G."/>
            <person name="Szabo A."/>
            <person name="Toumi M."/>
            <person name="Toth E."/>
        </authorList>
    </citation>
    <scope>NUCLEOTIDE SEQUENCE [LARGE SCALE GENOMIC DNA]</scope>
    <source>
        <strain evidence="6 8">S14E4C</strain>
    </source>
</reference>
<organism evidence="7 9">
    <name type="scientific">Cupriavidus campinensis</name>
    <dbReference type="NCBI Taxonomy" id="151783"/>
    <lineage>
        <taxon>Bacteria</taxon>
        <taxon>Pseudomonadati</taxon>
        <taxon>Pseudomonadota</taxon>
        <taxon>Betaproteobacteria</taxon>
        <taxon>Burkholderiales</taxon>
        <taxon>Burkholderiaceae</taxon>
        <taxon>Cupriavidus</taxon>
    </lineage>
</organism>
<dbReference type="PANTHER" id="PTHR30118:SF15">
    <property type="entry name" value="TRANSCRIPTIONAL REGULATORY PROTEIN"/>
    <property type="match status" value="1"/>
</dbReference>
<reference evidence="7" key="3">
    <citation type="submission" date="2022-05" db="EMBL/GenBank/DDBJ databases">
        <authorList>
            <person name="Kunte H.-J."/>
        </authorList>
    </citation>
    <scope>NUCLEOTIDE SEQUENCE</scope>
    <source>
        <strain evidence="7">G5</strain>
    </source>
</reference>
<dbReference type="SUPFAM" id="SSF53850">
    <property type="entry name" value="Periplasmic binding protein-like II"/>
    <property type="match status" value="1"/>
</dbReference>
<comment type="similarity">
    <text evidence="1">Belongs to the LysR transcriptional regulatory family.</text>
</comment>
<dbReference type="Proteomes" id="UP001056132">
    <property type="component" value="Chromosome 2"/>
</dbReference>
<evidence type="ECO:0000313" key="9">
    <source>
        <dbReference type="Proteomes" id="UP001056132"/>
    </source>
</evidence>
<dbReference type="Proteomes" id="UP000318943">
    <property type="component" value="Unassembled WGS sequence"/>
</dbReference>
<keyword evidence="2" id="KW-0805">Transcription regulation</keyword>
<keyword evidence="3" id="KW-0238">DNA-binding</keyword>
<dbReference type="InterPro" id="IPR000847">
    <property type="entry name" value="LysR_HTH_N"/>
</dbReference>